<keyword evidence="4 6" id="KW-0472">Membrane</keyword>
<evidence type="ECO:0000256" key="4">
    <source>
        <dbReference type="ARBA" id="ARBA00023136"/>
    </source>
</evidence>
<keyword evidence="3 6" id="KW-1133">Transmembrane helix</keyword>
<reference evidence="8 9" key="1">
    <citation type="submission" date="2018-08" db="EMBL/GenBank/DDBJ databases">
        <title>Henriciella mobilis sp. nov., isolated from seawater.</title>
        <authorList>
            <person name="Cheng H."/>
            <person name="Wu Y.-H."/>
            <person name="Xu X.-W."/>
            <person name="Guo L.-L."/>
        </authorList>
    </citation>
    <scope>NUCLEOTIDE SEQUENCE [LARGE SCALE GENOMIC DNA]</scope>
    <source>
        <strain evidence="8 9">CCUG66934</strain>
    </source>
</reference>
<dbReference type="PANTHER" id="PTHR43471">
    <property type="entry name" value="ABC TRANSPORTER PERMEASE"/>
    <property type="match status" value="1"/>
</dbReference>
<organism evidence="8 9">
    <name type="scientific">Henriciella barbarensis</name>
    <dbReference type="NCBI Taxonomy" id="86342"/>
    <lineage>
        <taxon>Bacteria</taxon>
        <taxon>Pseudomonadati</taxon>
        <taxon>Pseudomonadota</taxon>
        <taxon>Alphaproteobacteria</taxon>
        <taxon>Hyphomonadales</taxon>
        <taxon>Hyphomonadaceae</taxon>
        <taxon>Henriciella</taxon>
    </lineage>
</organism>
<dbReference type="RefSeq" id="WP_119379523.1">
    <property type="nucleotide sequence ID" value="NZ_QWGB01000005.1"/>
</dbReference>
<dbReference type="OrthoDB" id="7539112at2"/>
<dbReference type="EMBL" id="QWGB01000005">
    <property type="protein sequence ID" value="RIJ24333.1"/>
    <property type="molecule type" value="Genomic_DNA"/>
</dbReference>
<name>A0A399R084_9PROT</name>
<keyword evidence="9" id="KW-1185">Reference proteome</keyword>
<keyword evidence="2 6" id="KW-0812">Transmembrane</keyword>
<protein>
    <submittedName>
        <fullName evidence="8">ABC transporter permease</fullName>
    </submittedName>
</protein>
<proteinExistence type="predicted"/>
<sequence length="485" mass="52455">MIRSIYLVARRDYLGYVQAWGFWLGLLLTPLLLAVAIMAPTWAENSQPTRYYAVIESGDTFSTVLDAELNENRVEMARLSLDPASVMGGAEPNEALVTFDETLQSGASIEEALDRAGAPAFELPQAGFVQVPAPATTQDAITPYLLGDQLVDTPEGPLPLFAAIFVPDGDGEIEYWSENVTADTLLRRAKAAERTLAERRIFESAGVDPALLSRASQETRPVTERRARPASSEGGSQVTMADRAPFYASVLMAFMLWFLIFSVVNYLLMGTIEERSNKIFDSLLTSVKLPHMLAGKLLAVLAVALTLMGVWALGTTILATALGDMIDPGIRGPIFTVLGSVGDFQLLLPALLSFVLGYLMYGAIFLALGSLCDTIQEAQTLMTPLIVMLMVPMFMITVAISDPESPLIAVMSWVPVFTPFLLILRIPTVLPLWEIAGLLVLMIAASLLVLWLASRVYRAGAVHGAGVGDVGKWFGKLVPGKKSKA</sequence>
<accession>A0A399R084</accession>
<evidence type="ECO:0000256" key="6">
    <source>
        <dbReference type="SAM" id="Phobius"/>
    </source>
</evidence>
<evidence type="ECO:0000259" key="7">
    <source>
        <dbReference type="Pfam" id="PF12698"/>
    </source>
</evidence>
<evidence type="ECO:0000313" key="8">
    <source>
        <dbReference type="EMBL" id="RIJ24333.1"/>
    </source>
</evidence>
<dbReference type="AlphaFoldDB" id="A0A399R084"/>
<dbReference type="GO" id="GO:0016020">
    <property type="term" value="C:membrane"/>
    <property type="evidence" value="ECO:0007669"/>
    <property type="project" value="UniProtKB-SubCell"/>
</dbReference>
<comment type="caution">
    <text evidence="8">The sequence shown here is derived from an EMBL/GenBank/DDBJ whole genome shotgun (WGS) entry which is preliminary data.</text>
</comment>
<feature type="transmembrane region" description="Helical" evidence="6">
    <location>
        <begin position="297"/>
        <end position="326"/>
    </location>
</feature>
<feature type="transmembrane region" description="Helical" evidence="6">
    <location>
        <begin position="246"/>
        <end position="268"/>
    </location>
</feature>
<dbReference type="PANTHER" id="PTHR43471:SF3">
    <property type="entry name" value="ABC TRANSPORTER PERMEASE PROTEIN NATB"/>
    <property type="match status" value="1"/>
</dbReference>
<evidence type="ECO:0000256" key="3">
    <source>
        <dbReference type="ARBA" id="ARBA00022989"/>
    </source>
</evidence>
<feature type="domain" description="ABC-2 type transporter transmembrane" evidence="7">
    <location>
        <begin position="241"/>
        <end position="454"/>
    </location>
</feature>
<evidence type="ECO:0000256" key="2">
    <source>
        <dbReference type="ARBA" id="ARBA00022692"/>
    </source>
</evidence>
<feature type="transmembrane region" description="Helical" evidence="6">
    <location>
        <begin position="20"/>
        <end position="43"/>
    </location>
</feature>
<dbReference type="Pfam" id="PF12698">
    <property type="entry name" value="ABC2_membrane_3"/>
    <property type="match status" value="1"/>
</dbReference>
<feature type="transmembrane region" description="Helical" evidence="6">
    <location>
        <begin position="381"/>
        <end position="400"/>
    </location>
</feature>
<comment type="subcellular location">
    <subcellularLocation>
        <location evidence="1">Membrane</location>
        <topology evidence="1">Multi-pass membrane protein</topology>
    </subcellularLocation>
</comment>
<evidence type="ECO:0000256" key="1">
    <source>
        <dbReference type="ARBA" id="ARBA00004141"/>
    </source>
</evidence>
<feature type="region of interest" description="Disordered" evidence="5">
    <location>
        <begin position="215"/>
        <end position="236"/>
    </location>
</feature>
<dbReference type="InterPro" id="IPR013525">
    <property type="entry name" value="ABC2_TM"/>
</dbReference>
<gene>
    <name evidence="8" type="ORF">D1224_08855</name>
</gene>
<evidence type="ECO:0000256" key="5">
    <source>
        <dbReference type="SAM" id="MobiDB-lite"/>
    </source>
</evidence>
<feature type="transmembrane region" description="Helical" evidence="6">
    <location>
        <begin position="406"/>
        <end position="424"/>
    </location>
</feature>
<evidence type="ECO:0000313" key="9">
    <source>
        <dbReference type="Proteomes" id="UP000265431"/>
    </source>
</evidence>
<feature type="transmembrane region" description="Helical" evidence="6">
    <location>
        <begin position="346"/>
        <end position="369"/>
    </location>
</feature>
<feature type="transmembrane region" description="Helical" evidence="6">
    <location>
        <begin position="431"/>
        <end position="453"/>
    </location>
</feature>
<dbReference type="GO" id="GO:0140359">
    <property type="term" value="F:ABC-type transporter activity"/>
    <property type="evidence" value="ECO:0007669"/>
    <property type="project" value="InterPro"/>
</dbReference>
<dbReference type="Proteomes" id="UP000265431">
    <property type="component" value="Unassembled WGS sequence"/>
</dbReference>